<protein>
    <submittedName>
        <fullName evidence="2">Uncharacterized protein</fullName>
    </submittedName>
</protein>
<reference evidence="3" key="1">
    <citation type="submission" date="2016-10" db="EMBL/GenBank/DDBJ databases">
        <authorList>
            <person name="Varghese N."/>
            <person name="Submissions S."/>
        </authorList>
    </citation>
    <scope>NUCLEOTIDE SEQUENCE [LARGE SCALE GENOMIC DNA]</scope>
    <source>
        <strain evidence="3">ATCC 25963</strain>
    </source>
</reference>
<evidence type="ECO:0000256" key="1">
    <source>
        <dbReference type="SAM" id="MobiDB-lite"/>
    </source>
</evidence>
<name>A0A1I1VN39_9BACT</name>
<feature type="region of interest" description="Disordered" evidence="1">
    <location>
        <begin position="33"/>
        <end position="53"/>
    </location>
</feature>
<dbReference type="InterPro" id="IPR057195">
    <property type="entry name" value="DUF7873"/>
</dbReference>
<accession>A0A1I1VN39</accession>
<dbReference type="Pfam" id="PF25283">
    <property type="entry name" value="DUF7873"/>
    <property type="match status" value="1"/>
</dbReference>
<evidence type="ECO:0000313" key="2">
    <source>
        <dbReference type="EMBL" id="SFD84447.1"/>
    </source>
</evidence>
<dbReference type="Proteomes" id="UP000199400">
    <property type="component" value="Unassembled WGS sequence"/>
</dbReference>
<evidence type="ECO:0000313" key="3">
    <source>
        <dbReference type="Proteomes" id="UP000199400"/>
    </source>
</evidence>
<dbReference type="EMBL" id="FOMX01000005">
    <property type="protein sequence ID" value="SFD84447.1"/>
    <property type="molecule type" value="Genomic_DNA"/>
</dbReference>
<dbReference type="RefSeq" id="WP_211302487.1">
    <property type="nucleotide sequence ID" value="NZ_FOMX01000005.1"/>
</dbReference>
<gene>
    <name evidence="2" type="ORF">SAMN02745121_01806</name>
</gene>
<organism evidence="2 3">
    <name type="scientific">Nannocystis exedens</name>
    <dbReference type="NCBI Taxonomy" id="54"/>
    <lineage>
        <taxon>Bacteria</taxon>
        <taxon>Pseudomonadati</taxon>
        <taxon>Myxococcota</taxon>
        <taxon>Polyangia</taxon>
        <taxon>Nannocystales</taxon>
        <taxon>Nannocystaceae</taxon>
        <taxon>Nannocystis</taxon>
    </lineage>
</organism>
<keyword evidence="3" id="KW-1185">Reference proteome</keyword>
<dbReference type="AlphaFoldDB" id="A0A1I1VN39"/>
<sequence length="253" mass="28448">MPKLNAILAVEKGRRTELHTLITSLHKSTQQPSLMTGHHKKFTPRREDGETFPDDSQVVQLTYEAAIKDITGALVSLLDTVATKDWSNCQARADVVVDGKVFLPQVPVTYLLFLEKELHDLQTFIEKMVELDPAERWSYDAGTGLHQSDPVQTQKTKKEQRPIVLYHATEHHPAQTQLITEDVVVGHWTTIKRSGAIPRPRKKALLERITKLGEAVKFARERANSIEATEVAAGRRILDFIFEGTQAEGPVTK</sequence>
<proteinExistence type="predicted"/>